<gene>
    <name evidence="1" type="ORF">S01H4_08108</name>
</gene>
<proteinExistence type="predicted"/>
<sequence length="117" mass="13991">MQKIYFLNVLDDIMVKNPENWKKYYHGSEIKIRLARKYSLLDRCRYYLDIKEVKEAIKLMINNLRSVQIPLALISQFMPVQYKKIRCGILINDPEEMLKDRIINCIDDYVYATSLPV</sequence>
<dbReference type="SUPFAM" id="SSF51569">
    <property type="entry name" value="Aldolase"/>
    <property type="match status" value="1"/>
</dbReference>
<dbReference type="EMBL" id="BART01002738">
    <property type="protein sequence ID" value="GAG67080.1"/>
    <property type="molecule type" value="Genomic_DNA"/>
</dbReference>
<evidence type="ECO:0000313" key="1">
    <source>
        <dbReference type="EMBL" id="GAG67080.1"/>
    </source>
</evidence>
<name>X0ZBY2_9ZZZZ</name>
<protein>
    <submittedName>
        <fullName evidence="1">Uncharacterized protein</fullName>
    </submittedName>
</protein>
<reference evidence="1" key="1">
    <citation type="journal article" date="2014" name="Front. Microbiol.">
        <title>High frequency of phylogenetically diverse reductive dehalogenase-homologous genes in deep subseafloor sedimentary metagenomes.</title>
        <authorList>
            <person name="Kawai M."/>
            <person name="Futagami T."/>
            <person name="Toyoda A."/>
            <person name="Takaki Y."/>
            <person name="Nishi S."/>
            <person name="Hori S."/>
            <person name="Arai W."/>
            <person name="Tsubouchi T."/>
            <person name="Morono Y."/>
            <person name="Uchiyama I."/>
            <person name="Ito T."/>
            <person name="Fujiyama A."/>
            <person name="Inagaki F."/>
            <person name="Takami H."/>
        </authorList>
    </citation>
    <scope>NUCLEOTIDE SEQUENCE</scope>
    <source>
        <strain evidence="1">Expedition CK06-06</strain>
    </source>
</reference>
<accession>X0ZBY2</accession>
<dbReference type="InterPro" id="IPR012062">
    <property type="entry name" value="GatZ/KbaZ-like"/>
</dbReference>
<dbReference type="Pfam" id="PF08013">
    <property type="entry name" value="GatZ_KbaZ-like"/>
    <property type="match status" value="1"/>
</dbReference>
<organism evidence="1">
    <name type="scientific">marine sediment metagenome</name>
    <dbReference type="NCBI Taxonomy" id="412755"/>
    <lineage>
        <taxon>unclassified sequences</taxon>
        <taxon>metagenomes</taxon>
        <taxon>ecological metagenomes</taxon>
    </lineage>
</organism>
<dbReference type="Gene3D" id="1.10.400.20">
    <property type="entry name" value="putative tagatose 6-phosphate kinase domain like"/>
    <property type="match status" value="1"/>
</dbReference>
<dbReference type="AlphaFoldDB" id="X0ZBY2"/>
<comment type="caution">
    <text evidence="1">The sequence shown here is derived from an EMBL/GenBank/DDBJ whole genome shotgun (WGS) entry which is preliminary data.</text>
</comment>
<dbReference type="GO" id="GO:0005975">
    <property type="term" value="P:carbohydrate metabolic process"/>
    <property type="evidence" value="ECO:0007669"/>
    <property type="project" value="InterPro"/>
</dbReference>